<proteinExistence type="predicted"/>
<dbReference type="InterPro" id="IPR000415">
    <property type="entry name" value="Nitroreductase-like"/>
</dbReference>
<organism evidence="2 3">
    <name type="scientific">Dorea formicigenerans</name>
    <dbReference type="NCBI Taxonomy" id="39486"/>
    <lineage>
        <taxon>Bacteria</taxon>
        <taxon>Bacillati</taxon>
        <taxon>Bacillota</taxon>
        <taxon>Clostridia</taxon>
        <taxon>Lachnospirales</taxon>
        <taxon>Lachnospiraceae</taxon>
        <taxon>Dorea</taxon>
    </lineage>
</organism>
<evidence type="ECO:0000313" key="3">
    <source>
        <dbReference type="Proteomes" id="UP000261324"/>
    </source>
</evidence>
<dbReference type="InterPro" id="IPR029479">
    <property type="entry name" value="Nitroreductase"/>
</dbReference>
<dbReference type="SUPFAM" id="SSF55469">
    <property type="entry name" value="FMN-dependent nitroreductase-like"/>
    <property type="match status" value="1"/>
</dbReference>
<dbReference type="EMBL" id="QSRA01000018">
    <property type="protein sequence ID" value="RGK80612.1"/>
    <property type="molecule type" value="Genomic_DNA"/>
</dbReference>
<feature type="domain" description="Nitroreductase" evidence="1">
    <location>
        <begin position="6"/>
        <end position="58"/>
    </location>
</feature>
<name>A0A3E4PKM0_9FIRM</name>
<dbReference type="GO" id="GO:0016491">
    <property type="term" value="F:oxidoreductase activity"/>
    <property type="evidence" value="ECO:0007669"/>
    <property type="project" value="InterPro"/>
</dbReference>
<dbReference type="AlphaFoldDB" id="A0A3E4PKM0"/>
<accession>A0A3E4PKM0</accession>
<evidence type="ECO:0000313" key="2">
    <source>
        <dbReference type="EMBL" id="RGK80612.1"/>
    </source>
</evidence>
<dbReference type="Proteomes" id="UP000261324">
    <property type="component" value="Unassembled WGS sequence"/>
</dbReference>
<dbReference type="PANTHER" id="PTHR23026:SF123">
    <property type="entry name" value="NAD(P)H NITROREDUCTASE RV3131-RELATED"/>
    <property type="match status" value="1"/>
</dbReference>
<protein>
    <submittedName>
        <fullName evidence="2">Nitroreductase family protein</fullName>
    </submittedName>
</protein>
<dbReference type="InterPro" id="IPR050627">
    <property type="entry name" value="Nitroreductase/BluB"/>
</dbReference>
<feature type="domain" description="Nitroreductase" evidence="1">
    <location>
        <begin position="63"/>
        <end position="145"/>
    </location>
</feature>
<dbReference type="Gene3D" id="3.40.109.10">
    <property type="entry name" value="NADH Oxidase"/>
    <property type="match status" value="1"/>
</dbReference>
<reference evidence="2 3" key="1">
    <citation type="submission" date="2018-08" db="EMBL/GenBank/DDBJ databases">
        <title>A genome reference for cultivated species of the human gut microbiota.</title>
        <authorList>
            <person name="Zou Y."/>
            <person name="Xue W."/>
            <person name="Luo G."/>
        </authorList>
    </citation>
    <scope>NUCLEOTIDE SEQUENCE [LARGE SCALE GENOMIC DNA]</scope>
    <source>
        <strain evidence="2 3">TF09-3</strain>
    </source>
</reference>
<dbReference type="PANTHER" id="PTHR23026">
    <property type="entry name" value="NADPH NITROREDUCTASE"/>
    <property type="match status" value="1"/>
</dbReference>
<evidence type="ECO:0000259" key="1">
    <source>
        <dbReference type="Pfam" id="PF00881"/>
    </source>
</evidence>
<comment type="caution">
    <text evidence="2">The sequence shown here is derived from an EMBL/GenBank/DDBJ whole genome shotgun (WGS) entry which is preliminary data.</text>
</comment>
<dbReference type="RefSeq" id="WP_117660503.1">
    <property type="nucleotide sequence ID" value="NZ_QSRA01000018.1"/>
</dbReference>
<sequence length="169" mass="19210">MSSIFHRISVRKFEDRPIEKEKIVQVLKAGMQAPSACNQQPWEFYVVTDKEKIQELSTATPYSKCAAGAPVVIVPVYRTEGLVAPSYAEIDLSIAQQNIWLETDEIGLGGVWIGIAPIEERMELVHKMLDLPENVKVFSLFAMGYPAEERSQQDRFDPERIHFMTPEKV</sequence>
<dbReference type="Pfam" id="PF00881">
    <property type="entry name" value="Nitroreductase"/>
    <property type="match status" value="2"/>
</dbReference>
<dbReference type="CDD" id="cd02150">
    <property type="entry name" value="nitroreductase"/>
    <property type="match status" value="1"/>
</dbReference>
<gene>
    <name evidence="2" type="ORF">DXC93_12545</name>
</gene>